<evidence type="ECO:0000256" key="2">
    <source>
        <dbReference type="ARBA" id="ARBA00022571"/>
    </source>
</evidence>
<evidence type="ECO:0000256" key="1">
    <source>
        <dbReference type="ARBA" id="ARBA00004862"/>
    </source>
</evidence>
<dbReference type="GO" id="GO:0070401">
    <property type="term" value="F:NADP+ binding"/>
    <property type="evidence" value="ECO:0007669"/>
    <property type="project" value="InterPro"/>
</dbReference>
<dbReference type="Pfam" id="PF01118">
    <property type="entry name" value="Semialdhyde_dh"/>
    <property type="match status" value="1"/>
</dbReference>
<keyword evidence="2" id="KW-0055">Arginine biosynthesis</keyword>
<proteinExistence type="inferred from homology"/>
<dbReference type="HAMAP" id="MF_00150">
    <property type="entry name" value="ArgC_type1"/>
    <property type="match status" value="1"/>
</dbReference>
<evidence type="ECO:0000313" key="9">
    <source>
        <dbReference type="EMBL" id="SPN96735.1"/>
    </source>
</evidence>
<dbReference type="InterPro" id="IPR050085">
    <property type="entry name" value="AGPR"/>
</dbReference>
<dbReference type="GO" id="GO:0003942">
    <property type="term" value="F:N-acetyl-gamma-glutamyl-phosphate reductase activity"/>
    <property type="evidence" value="ECO:0007669"/>
    <property type="project" value="InterPro"/>
</dbReference>
<dbReference type="CDD" id="cd23936">
    <property type="entry name" value="AGPR_C_ARG5_6_like"/>
    <property type="match status" value="1"/>
</dbReference>
<dbReference type="SMART" id="SM00859">
    <property type="entry name" value="Semialdhyde_dh"/>
    <property type="match status" value="1"/>
</dbReference>
<keyword evidence="9" id="KW-0418">Kinase</keyword>
<dbReference type="EMBL" id="ONZQ02000001">
    <property type="protein sequence ID" value="SPN96735.1"/>
    <property type="molecule type" value="Genomic_DNA"/>
</dbReference>
<feature type="active site" evidence="6">
    <location>
        <position position="232"/>
    </location>
</feature>
<dbReference type="InterPro" id="IPR000534">
    <property type="entry name" value="Semialdehyde_DH_NAD-bd"/>
</dbReference>
<dbReference type="Proteomes" id="UP001187682">
    <property type="component" value="Unassembled WGS sequence"/>
</dbReference>
<protein>
    <submittedName>
        <fullName evidence="9">Probable acetylglutamate kinase/N-acetyl-gamma-glutamyl-phosphate reductase (ARG-6)</fullName>
    </submittedName>
</protein>
<evidence type="ECO:0000256" key="5">
    <source>
        <dbReference type="ARBA" id="ARBA00023002"/>
    </source>
</evidence>
<organism evidence="9 10">
    <name type="scientific">Cephalotrichum gorgonifer</name>
    <dbReference type="NCBI Taxonomy" id="2041049"/>
    <lineage>
        <taxon>Eukaryota</taxon>
        <taxon>Fungi</taxon>
        <taxon>Dikarya</taxon>
        <taxon>Ascomycota</taxon>
        <taxon>Pezizomycotina</taxon>
        <taxon>Sordariomycetes</taxon>
        <taxon>Hypocreomycetidae</taxon>
        <taxon>Microascales</taxon>
        <taxon>Microascaceae</taxon>
        <taxon>Cephalotrichum</taxon>
    </lineage>
</organism>
<keyword evidence="3" id="KW-0028">Amino-acid biosynthesis</keyword>
<comment type="pathway">
    <text evidence="1">Amino-acid biosynthesis; L-arginine biosynthesis; N(2)-acetyl-L-ornithine from L-glutamate: step 3/4.</text>
</comment>
<gene>
    <name evidence="9" type="ORF">DNG_00255</name>
</gene>
<dbReference type="Gene3D" id="3.30.360.10">
    <property type="entry name" value="Dihydrodipicolinate Reductase, domain 2"/>
    <property type="match status" value="1"/>
</dbReference>
<dbReference type="Gene3D" id="3.40.50.720">
    <property type="entry name" value="NAD(P)-binding Rossmann-like Domain"/>
    <property type="match status" value="1"/>
</dbReference>
<evidence type="ECO:0000313" key="10">
    <source>
        <dbReference type="Proteomes" id="UP001187682"/>
    </source>
</evidence>
<dbReference type="FunFam" id="3.30.360.10:FF:000019">
    <property type="entry name" value="Bifunctional acetylglutamate kinase/N-acetyl-gamma-glutamyl-phosphate reductase"/>
    <property type="match status" value="1"/>
</dbReference>
<dbReference type="GO" id="GO:0051287">
    <property type="term" value="F:NAD binding"/>
    <property type="evidence" value="ECO:0007669"/>
    <property type="project" value="InterPro"/>
</dbReference>
<dbReference type="InterPro" id="IPR000706">
    <property type="entry name" value="AGPR_type-1"/>
</dbReference>
<feature type="compositionally biased region" description="Low complexity" evidence="7">
    <location>
        <begin position="64"/>
        <end position="77"/>
    </location>
</feature>
<keyword evidence="10" id="KW-1185">Reference proteome</keyword>
<dbReference type="Pfam" id="PF22698">
    <property type="entry name" value="Semialdhyde_dhC_1"/>
    <property type="match status" value="1"/>
</dbReference>
<evidence type="ECO:0000256" key="4">
    <source>
        <dbReference type="ARBA" id="ARBA00022857"/>
    </source>
</evidence>
<dbReference type="SUPFAM" id="SSF55347">
    <property type="entry name" value="Glyceraldehyde-3-phosphate dehydrogenase-like, C-terminal domain"/>
    <property type="match status" value="1"/>
</dbReference>
<evidence type="ECO:0000256" key="6">
    <source>
        <dbReference type="PROSITE-ProRule" id="PRU10010"/>
    </source>
</evidence>
<keyword evidence="5" id="KW-0560">Oxidoreductase</keyword>
<comment type="caution">
    <text evidence="9">The sequence shown here is derived from an EMBL/GenBank/DDBJ whole genome shotgun (WGS) entry which is preliminary data.</text>
</comment>
<dbReference type="NCBIfam" id="TIGR01850">
    <property type="entry name" value="argC"/>
    <property type="match status" value="1"/>
</dbReference>
<keyword evidence="4" id="KW-0521">NADP</keyword>
<evidence type="ECO:0000256" key="3">
    <source>
        <dbReference type="ARBA" id="ARBA00022605"/>
    </source>
</evidence>
<keyword evidence="9" id="KW-0808">Transferase</keyword>
<accession>A0AAE8MQI0</accession>
<dbReference type="GO" id="GO:0016301">
    <property type="term" value="F:kinase activity"/>
    <property type="evidence" value="ECO:0007669"/>
    <property type="project" value="UniProtKB-KW"/>
</dbReference>
<reference evidence="9" key="1">
    <citation type="submission" date="2018-03" db="EMBL/GenBank/DDBJ databases">
        <authorList>
            <person name="Guldener U."/>
        </authorList>
    </citation>
    <scope>NUCLEOTIDE SEQUENCE</scope>
</reference>
<dbReference type="SUPFAM" id="SSF51735">
    <property type="entry name" value="NAD(P)-binding Rossmann-fold domains"/>
    <property type="match status" value="1"/>
</dbReference>
<sequence length="414" mass="44794">MLSSTSGAMRAGARQVVRQTPSFAPVSSQNGCLLGRRHNLSSARNFSSARTLAASPARDHTRSARQAVQQRRAYSAATTNPNPPLGKKNASNNARSRIGLIGGRGYTGQALIDLLNEHPYIDLSHVSSRELAGQELTSYTKSKIVYEYLSPEDVARLDKDGQVDCWVMALPNGVCQPYVEAINEAQKGRGSKGVIVDLSADYRFDDTWAYGLPELTKRSELYQATRISNPGCYATAAQLGIAPLVDYLGGKPTVFGVSGYSGAGTKPSDKNNVTILKDNMIPYSLTGHIHESEISHHLGTPVSFIPHVASWFRGIHLTINIPLNQTMTSRDIRQIYQDRYAGEKLVKIVGEAPLVKGIKGLHGCEIGAFAVDNSGKRVVVCATIDNLNKGASTQCLQNMNLALGYAEFEGIPTM</sequence>
<dbReference type="CDD" id="cd24149">
    <property type="entry name" value="AGPR_N_ARG5_6_like"/>
    <property type="match status" value="1"/>
</dbReference>
<dbReference type="PANTHER" id="PTHR32338:SF10">
    <property type="entry name" value="N-ACETYL-GAMMA-GLUTAMYL-PHOSPHATE REDUCTASE, CHLOROPLASTIC-RELATED"/>
    <property type="match status" value="1"/>
</dbReference>
<dbReference type="InterPro" id="IPR036291">
    <property type="entry name" value="NAD(P)-bd_dom_sf"/>
</dbReference>
<dbReference type="InterPro" id="IPR058924">
    <property type="entry name" value="AGPR_dimerisation_dom"/>
</dbReference>
<name>A0AAE8MQI0_9PEZI</name>
<dbReference type="GO" id="GO:0006526">
    <property type="term" value="P:L-arginine biosynthetic process"/>
    <property type="evidence" value="ECO:0007669"/>
    <property type="project" value="UniProtKB-KW"/>
</dbReference>
<evidence type="ECO:0000256" key="7">
    <source>
        <dbReference type="SAM" id="MobiDB-lite"/>
    </source>
</evidence>
<dbReference type="InterPro" id="IPR023013">
    <property type="entry name" value="AGPR_AS"/>
</dbReference>
<dbReference type="PROSITE" id="PS01224">
    <property type="entry name" value="ARGC"/>
    <property type="match status" value="1"/>
</dbReference>
<evidence type="ECO:0000259" key="8">
    <source>
        <dbReference type="SMART" id="SM00859"/>
    </source>
</evidence>
<dbReference type="PANTHER" id="PTHR32338">
    <property type="entry name" value="N-ACETYL-GAMMA-GLUTAMYL-PHOSPHATE REDUCTASE, CHLOROPLASTIC-RELATED-RELATED"/>
    <property type="match status" value="1"/>
</dbReference>
<feature type="region of interest" description="Disordered" evidence="7">
    <location>
        <begin position="44"/>
        <end position="93"/>
    </location>
</feature>
<feature type="domain" description="Semialdehyde dehydrogenase NAD-binding" evidence="8">
    <location>
        <begin position="97"/>
        <end position="222"/>
    </location>
</feature>
<dbReference type="AlphaFoldDB" id="A0AAE8MQI0"/>